<evidence type="ECO:0000256" key="1">
    <source>
        <dbReference type="ARBA" id="ARBA00004141"/>
    </source>
</evidence>
<reference evidence="9 10" key="1">
    <citation type="journal article" date="2011" name="MBio">
        <title>Genome variation in Cryptococcus gattii, an emerging pathogen of immunocompetent hosts.</title>
        <authorList>
            <person name="D'Souza C.A."/>
            <person name="Kronstad J.W."/>
            <person name="Taylor G."/>
            <person name="Warren R."/>
            <person name="Yuen M."/>
            <person name="Hu G."/>
            <person name="Jung W.H."/>
            <person name="Sham A."/>
            <person name="Kidd S.E."/>
            <person name="Tangen K."/>
            <person name="Lee N."/>
            <person name="Zeilmaker T."/>
            <person name="Sawkins J."/>
            <person name="McVicker G."/>
            <person name="Shah S."/>
            <person name="Gnerre S."/>
            <person name="Griggs A."/>
            <person name="Zeng Q."/>
            <person name="Bartlett K."/>
            <person name="Li W."/>
            <person name="Wang X."/>
            <person name="Heitman J."/>
            <person name="Stajich J.E."/>
            <person name="Fraser J.A."/>
            <person name="Meyer W."/>
            <person name="Carter D."/>
            <person name="Schein J."/>
            <person name="Krzywinski M."/>
            <person name="Kwon-Chung K.J."/>
            <person name="Varma A."/>
            <person name="Wang J."/>
            <person name="Brunham R."/>
            <person name="Fyfe M."/>
            <person name="Ouellette B.F."/>
            <person name="Siddiqui A."/>
            <person name="Marra M."/>
            <person name="Jones S."/>
            <person name="Holt R."/>
            <person name="Birren B.W."/>
            <person name="Galagan J.E."/>
            <person name="Cuomo C.A."/>
        </authorList>
    </citation>
    <scope>NUCLEOTIDE SEQUENCE [LARGE SCALE GENOMIC DNA]</scope>
    <source>
        <strain evidence="9 10">R265</strain>
    </source>
</reference>
<keyword evidence="10" id="KW-1185">Reference proteome</keyword>
<evidence type="ECO:0000313" key="9">
    <source>
        <dbReference type="EMBL" id="KGB79363.1"/>
    </source>
</evidence>
<feature type="transmembrane region" description="Helical" evidence="7">
    <location>
        <begin position="421"/>
        <end position="444"/>
    </location>
</feature>
<feature type="transmembrane region" description="Helical" evidence="7">
    <location>
        <begin position="56"/>
        <end position="75"/>
    </location>
</feature>
<feature type="transmembrane region" description="Helical" evidence="7">
    <location>
        <begin position="141"/>
        <end position="165"/>
    </location>
</feature>
<dbReference type="PANTHER" id="PTHR23502">
    <property type="entry name" value="MAJOR FACILITATOR SUPERFAMILY"/>
    <property type="match status" value="1"/>
</dbReference>
<dbReference type="OrthoDB" id="440553at2759"/>
<feature type="transmembrane region" description="Helical" evidence="7">
    <location>
        <begin position="284"/>
        <end position="308"/>
    </location>
</feature>
<evidence type="ECO:0000256" key="3">
    <source>
        <dbReference type="ARBA" id="ARBA00022692"/>
    </source>
</evidence>
<dbReference type="Gene3D" id="1.20.1250.20">
    <property type="entry name" value="MFS general substrate transporter like domains"/>
    <property type="match status" value="1"/>
</dbReference>
<evidence type="ECO:0000256" key="6">
    <source>
        <dbReference type="ARBA" id="ARBA00023180"/>
    </source>
</evidence>
<feature type="transmembrane region" description="Helical" evidence="7">
    <location>
        <begin position="82"/>
        <end position="101"/>
    </location>
</feature>
<dbReference type="Pfam" id="PF07690">
    <property type="entry name" value="MFS_1"/>
    <property type="match status" value="1"/>
</dbReference>
<dbReference type="KEGG" id="cdeu:CNBG_5201"/>
<evidence type="ECO:0000256" key="5">
    <source>
        <dbReference type="ARBA" id="ARBA00023136"/>
    </source>
</evidence>
<dbReference type="GO" id="GO:0005886">
    <property type="term" value="C:plasma membrane"/>
    <property type="evidence" value="ECO:0007669"/>
    <property type="project" value="TreeGrafter"/>
</dbReference>
<dbReference type="RefSeq" id="XP_062885042.1">
    <property type="nucleotide sequence ID" value="XM_063029087.1"/>
</dbReference>
<evidence type="ECO:0000256" key="7">
    <source>
        <dbReference type="SAM" id="Phobius"/>
    </source>
</evidence>
<dbReference type="InterPro" id="IPR020846">
    <property type="entry name" value="MFS_dom"/>
</dbReference>
<dbReference type="PROSITE" id="PS50850">
    <property type="entry name" value="MFS"/>
    <property type="match status" value="1"/>
</dbReference>
<dbReference type="PANTHER" id="PTHR23502:SF51">
    <property type="entry name" value="QUINIDINE RESISTANCE PROTEIN 1-RELATED"/>
    <property type="match status" value="1"/>
</dbReference>
<dbReference type="SUPFAM" id="SSF103473">
    <property type="entry name" value="MFS general substrate transporter"/>
    <property type="match status" value="1"/>
</dbReference>
<gene>
    <name evidence="9" type="ORF">CNBG_5201</name>
</gene>
<keyword evidence="3 7" id="KW-0812">Transmembrane</keyword>
<dbReference type="InterPro" id="IPR036259">
    <property type="entry name" value="MFS_trans_sf"/>
</dbReference>
<name>A0A095ER61_CRYD2</name>
<dbReference type="Proteomes" id="UP000029445">
    <property type="component" value="Chromosome 6"/>
</dbReference>
<dbReference type="GO" id="GO:0015137">
    <property type="term" value="F:citrate transmembrane transporter activity"/>
    <property type="evidence" value="ECO:0007669"/>
    <property type="project" value="UniProtKB-ARBA"/>
</dbReference>
<dbReference type="STRING" id="294750.A0A095ER61"/>
<evidence type="ECO:0000256" key="2">
    <source>
        <dbReference type="ARBA" id="ARBA00022448"/>
    </source>
</evidence>
<feature type="domain" description="Major facilitator superfamily (MFS) profile" evidence="8">
    <location>
        <begin position="17"/>
        <end position="450"/>
    </location>
</feature>
<dbReference type="FunFam" id="1.20.1720.10:FF:000009">
    <property type="entry name" value="MFS multidrug transporter"/>
    <property type="match status" value="1"/>
</dbReference>
<dbReference type="AlphaFoldDB" id="A0A095ER61"/>
<proteinExistence type="predicted"/>
<dbReference type="GeneID" id="88181362"/>
<keyword evidence="6" id="KW-0325">Glycoprotein</keyword>
<feature type="transmembrane region" description="Helical" evidence="7">
    <location>
        <begin position="364"/>
        <end position="386"/>
    </location>
</feature>
<keyword evidence="4 7" id="KW-1133">Transmembrane helix</keyword>
<dbReference type="FunFam" id="1.20.1250.20:FF:000172">
    <property type="entry name" value="MFS multidrug resistance transporter"/>
    <property type="match status" value="1"/>
</dbReference>
<keyword evidence="2" id="KW-0813">Transport</keyword>
<dbReference type="HOGENOM" id="CLU_008455_8_4_1"/>
<dbReference type="OMA" id="AYCCTFL"/>
<dbReference type="GO" id="GO:0140115">
    <property type="term" value="P:export across plasma membrane"/>
    <property type="evidence" value="ECO:0007669"/>
    <property type="project" value="UniProtKB-ARBA"/>
</dbReference>
<keyword evidence="5 7" id="KW-0472">Membrane</keyword>
<comment type="subcellular location">
    <subcellularLocation>
        <location evidence="1">Membrane</location>
        <topology evidence="1">Multi-pass membrane protein</topology>
    </subcellularLocation>
</comment>
<feature type="transmembrane region" description="Helical" evidence="7">
    <location>
        <begin position="244"/>
        <end position="264"/>
    </location>
</feature>
<reference evidence="9 10" key="2">
    <citation type="journal article" date="2018" name="Proc. Natl. Acad. Sci.">
        <title>RNAi is a critical determinant of centromere evolution in closely related fungi.</title>
        <authorList>
            <person name="Yadav V."/>
            <person name="Sun S."/>
            <person name="Billmyre R.B."/>
            <person name="Thimmappa B.C."/>
            <person name="Shea T."/>
            <person name="Lintner R."/>
            <person name="Bakkeren G."/>
            <person name="Cuomo C.A."/>
            <person name="Heitman J."/>
            <person name="Sanyal K."/>
        </authorList>
    </citation>
    <scope>NUCLEOTIDE SEQUENCE [LARGE SCALE GENOMIC DNA]</scope>
    <source>
        <strain evidence="9 10">R265</strain>
    </source>
</reference>
<accession>A0A095ER61</accession>
<evidence type="ECO:0000313" key="10">
    <source>
        <dbReference type="Proteomes" id="UP000029445"/>
    </source>
</evidence>
<protein>
    <recommendedName>
        <fullName evidence="8">Major facilitator superfamily (MFS) profile domain-containing protein</fullName>
    </recommendedName>
</protein>
<evidence type="ECO:0000256" key="4">
    <source>
        <dbReference type="ARBA" id="ARBA00022989"/>
    </source>
</evidence>
<dbReference type="InterPro" id="IPR011701">
    <property type="entry name" value="MFS"/>
</dbReference>
<evidence type="ECO:0000259" key="8">
    <source>
        <dbReference type="PROSITE" id="PS50850"/>
    </source>
</evidence>
<organism evidence="9 10">
    <name type="scientific">Cryptococcus deuterogattii (strain R265)</name>
    <name type="common">Cryptococcus gattii VGII (strain R265)</name>
    <dbReference type="NCBI Taxonomy" id="294750"/>
    <lineage>
        <taxon>Eukaryota</taxon>
        <taxon>Fungi</taxon>
        <taxon>Dikarya</taxon>
        <taxon>Basidiomycota</taxon>
        <taxon>Agaricomycotina</taxon>
        <taxon>Tremellomycetes</taxon>
        <taxon>Tremellales</taxon>
        <taxon>Cryptococcaceae</taxon>
        <taxon>Cryptococcus</taxon>
        <taxon>Cryptococcus gattii species complex</taxon>
    </lineage>
</organism>
<feature type="transmembrane region" description="Helical" evidence="7">
    <location>
        <begin position="171"/>
        <end position="191"/>
    </location>
</feature>
<feature type="transmembrane region" description="Helical" evidence="7">
    <location>
        <begin position="15"/>
        <end position="36"/>
    </location>
</feature>
<dbReference type="EMBL" id="CP025764">
    <property type="protein sequence ID" value="KGB79363.1"/>
    <property type="molecule type" value="Genomic_DNA"/>
</dbReference>
<dbReference type="VEuPathDB" id="FungiDB:CNBG_5201"/>
<sequence length="466" mass="51628">MEEPPYTAFTKRQKLWLVVVASLSASFSGFASNIYFPAIPVMATSLRTSIENINLTVTSYMIFQAITPTFWGAISDAYGRRLVLISTLVVFFSACIGLALIKHYYQLIILRCLQSTGSASTIAIGSGIIGDVADRKERGSYMGFFQTGLLLPLAIGPVLGGIFAQTLGWRAIFWFFVIYAGIFLVILAIFLPETLRRIVGNGAIYPPARSRAPLEGFIASRDRTQPPIISTTPIRPDWIAPLRILFVPDVFLTLFFLSLHYATWQMAITAQSSLFKSTYNLSEIEIGLTFIANGFGCMLGTLSIGRFLDYDYQHFKKKFSGPASDFPIEQARLRTVWFWSPFQCAAVLWFGWTLDQKVHMASPIVASFVLAWAAMSIQAVISTFIVDIFPKSSASATAALNLARCLMGAGATASVEPSINTLGVGFTFTLWACLMALSLTFVGVQMRFGPAWRKRREKRLEEREKG</sequence>